<dbReference type="Proteomes" id="UP000515237">
    <property type="component" value="Chromosome"/>
</dbReference>
<dbReference type="Gene3D" id="3.30.1360.10">
    <property type="entry name" value="RNA polymerase, RBP11-like subunit"/>
    <property type="match status" value="1"/>
</dbReference>
<comment type="similarity">
    <text evidence="1 11">Belongs to the RNA polymerase alpha chain family.</text>
</comment>
<dbReference type="GO" id="GO:0003899">
    <property type="term" value="F:DNA-directed RNA polymerase activity"/>
    <property type="evidence" value="ECO:0007669"/>
    <property type="project" value="UniProtKB-UniRule"/>
</dbReference>
<dbReference type="HAMAP" id="MF_00059">
    <property type="entry name" value="RNApol_bact_RpoA"/>
    <property type="match status" value="1"/>
</dbReference>
<evidence type="ECO:0000256" key="9">
    <source>
        <dbReference type="ARBA" id="ARBA00033070"/>
    </source>
</evidence>
<proteinExistence type="inferred from homology"/>
<evidence type="ECO:0000256" key="1">
    <source>
        <dbReference type="ARBA" id="ARBA00007123"/>
    </source>
</evidence>
<evidence type="ECO:0000256" key="10">
    <source>
        <dbReference type="ARBA" id="ARBA00048552"/>
    </source>
</evidence>
<evidence type="ECO:0000256" key="4">
    <source>
        <dbReference type="ARBA" id="ARBA00022478"/>
    </source>
</evidence>
<dbReference type="EC" id="2.7.7.6" evidence="2 11"/>
<dbReference type="GO" id="GO:0046983">
    <property type="term" value="F:protein dimerization activity"/>
    <property type="evidence" value="ECO:0007669"/>
    <property type="project" value="InterPro"/>
</dbReference>
<name>A0A7G7G3P1_9BACT</name>
<dbReference type="GO" id="GO:0003677">
    <property type="term" value="F:DNA binding"/>
    <property type="evidence" value="ECO:0007669"/>
    <property type="project" value="UniProtKB-UniRule"/>
</dbReference>
<evidence type="ECO:0000256" key="7">
    <source>
        <dbReference type="ARBA" id="ARBA00023163"/>
    </source>
</evidence>
<organism evidence="13 14">
    <name type="scientific">Adhaeribacter swui</name>
    <dbReference type="NCBI Taxonomy" id="2086471"/>
    <lineage>
        <taxon>Bacteria</taxon>
        <taxon>Pseudomonadati</taxon>
        <taxon>Bacteroidota</taxon>
        <taxon>Cytophagia</taxon>
        <taxon>Cytophagales</taxon>
        <taxon>Hymenobacteraceae</taxon>
        <taxon>Adhaeribacter</taxon>
    </lineage>
</organism>
<keyword evidence="7 11" id="KW-0804">Transcription</keyword>
<evidence type="ECO:0000256" key="3">
    <source>
        <dbReference type="ARBA" id="ARBA00015972"/>
    </source>
</evidence>
<gene>
    <name evidence="11" type="primary">rpoA</name>
    <name evidence="13" type="ORF">HUW51_03195</name>
</gene>
<dbReference type="Pfam" id="PF01193">
    <property type="entry name" value="RNA_pol_L"/>
    <property type="match status" value="1"/>
</dbReference>
<dbReference type="NCBIfam" id="TIGR02027">
    <property type="entry name" value="rpoA"/>
    <property type="match status" value="1"/>
</dbReference>
<feature type="region of interest" description="Alpha C-terminal domain (alpha-CTD)" evidence="11">
    <location>
        <begin position="252"/>
        <end position="329"/>
    </location>
</feature>
<dbReference type="Pfam" id="PF03118">
    <property type="entry name" value="RNA_pol_A_CTD"/>
    <property type="match status" value="1"/>
</dbReference>
<dbReference type="RefSeq" id="WP_185272561.1">
    <property type="nucleotide sequence ID" value="NZ_CP055156.1"/>
</dbReference>
<dbReference type="Gene3D" id="1.10.150.20">
    <property type="entry name" value="5' to 3' exonuclease, C-terminal subdomain"/>
    <property type="match status" value="1"/>
</dbReference>
<dbReference type="InterPro" id="IPR011773">
    <property type="entry name" value="DNA-dir_RpoA"/>
</dbReference>
<dbReference type="GO" id="GO:0005737">
    <property type="term" value="C:cytoplasm"/>
    <property type="evidence" value="ECO:0007669"/>
    <property type="project" value="UniProtKB-ARBA"/>
</dbReference>
<dbReference type="Gene3D" id="2.170.120.12">
    <property type="entry name" value="DNA-directed RNA polymerase, insert domain"/>
    <property type="match status" value="1"/>
</dbReference>
<feature type="domain" description="DNA-directed RNA polymerase RpoA/D/Rpb3-type" evidence="12">
    <location>
        <begin position="21"/>
        <end position="230"/>
    </location>
</feature>
<evidence type="ECO:0000313" key="13">
    <source>
        <dbReference type="EMBL" id="QNF31775.1"/>
    </source>
</evidence>
<keyword evidence="6 11" id="KW-0548">Nucleotidyltransferase</keyword>
<keyword evidence="4 11" id="KW-0240">DNA-directed RNA polymerase</keyword>
<keyword evidence="5 11" id="KW-0808">Transferase</keyword>
<evidence type="ECO:0000313" key="14">
    <source>
        <dbReference type="Proteomes" id="UP000515237"/>
    </source>
</evidence>
<dbReference type="SUPFAM" id="SSF47789">
    <property type="entry name" value="C-terminal domain of RNA polymerase alpha subunit"/>
    <property type="match status" value="1"/>
</dbReference>
<comment type="domain">
    <text evidence="11">The N-terminal domain is essential for RNAP assembly and basal transcription, whereas the C-terminal domain is involved in interaction with transcriptional regulators and with upstream promoter elements.</text>
</comment>
<dbReference type="GO" id="GO:0006351">
    <property type="term" value="P:DNA-templated transcription"/>
    <property type="evidence" value="ECO:0007669"/>
    <property type="project" value="UniProtKB-UniRule"/>
</dbReference>
<accession>A0A7G7G3P1</accession>
<dbReference type="GO" id="GO:0000428">
    <property type="term" value="C:DNA-directed RNA polymerase complex"/>
    <property type="evidence" value="ECO:0007669"/>
    <property type="project" value="UniProtKB-KW"/>
</dbReference>
<dbReference type="SUPFAM" id="SSF55257">
    <property type="entry name" value="RBP11-like subunits of RNA polymerase"/>
    <property type="match status" value="1"/>
</dbReference>
<dbReference type="NCBIfam" id="NF003519">
    <property type="entry name" value="PRK05182.2-5"/>
    <property type="match status" value="1"/>
</dbReference>
<dbReference type="NCBIfam" id="NF003513">
    <property type="entry name" value="PRK05182.1-2"/>
    <property type="match status" value="1"/>
</dbReference>
<dbReference type="InterPro" id="IPR011262">
    <property type="entry name" value="DNA-dir_RNA_pol_insert"/>
</dbReference>
<comment type="subunit">
    <text evidence="11">Homodimer. The RNAP catalytic core consists of 2 alpha, 1 beta, 1 beta' and 1 omega subunit. When a sigma factor is associated with the core the holoenzyme is formed, which can initiate transcription.</text>
</comment>
<sequence length="329" mass="37389">MSILAFQMPEKVVMEKADDFHGQFEFKPLEKGYGVTIGNALRRILLSSLEGYAITAIRIPGVLHEFSTIEGVMEDVSEIILNLKMVRFKKVSEAIEDKITVTISNKNTFQAGDISRFTNGFQVLNPELVICHLEPTVNFEIELTLQKGRGYVPADENKPNEQVFGQIAIDAIFTPIKNVKYSIENTRVEQKTDYEKLSIDIQTDGSIHPEEALKGAAHILIQHFMLFSDNTMTFETAKPEEEEAVDEEMLHMRKVLKTPLHDMDLSVRAYNCLKAADIKTLGDLVQLDMQDMMKFRNFGKKSLTELENLVEEKGLNFGMDLSKYKLDED</sequence>
<evidence type="ECO:0000256" key="5">
    <source>
        <dbReference type="ARBA" id="ARBA00022679"/>
    </source>
</evidence>
<dbReference type="CDD" id="cd06928">
    <property type="entry name" value="RNAP_alpha_NTD"/>
    <property type="match status" value="1"/>
</dbReference>
<evidence type="ECO:0000256" key="2">
    <source>
        <dbReference type="ARBA" id="ARBA00012418"/>
    </source>
</evidence>
<reference evidence="13 14" key="1">
    <citation type="journal article" date="2018" name="Int. J. Syst. Evol. Microbiol.">
        <title>Adhaeribacter swui sp. nov., isolated from wet mud.</title>
        <authorList>
            <person name="Kim D.U."/>
            <person name="Kim K.W."/>
            <person name="Kang M.S."/>
            <person name="Kim J.Y."/>
            <person name="Jang J.H."/>
            <person name="Kim M.K."/>
        </authorList>
    </citation>
    <scope>NUCLEOTIDE SEQUENCE [LARGE SCALE GENOMIC DNA]</scope>
    <source>
        <strain evidence="13 14">KCTC 52873</strain>
    </source>
</reference>
<feature type="region of interest" description="Alpha N-terminal domain (alpha-NTD)" evidence="11">
    <location>
        <begin position="1"/>
        <end position="235"/>
    </location>
</feature>
<protein>
    <recommendedName>
        <fullName evidence="3 11">DNA-directed RNA polymerase subunit alpha</fullName>
        <shortName evidence="11">RNAP subunit alpha</shortName>
        <ecNumber evidence="2 11">2.7.7.6</ecNumber>
    </recommendedName>
    <alternativeName>
        <fullName evidence="9 11">RNA polymerase subunit alpha</fullName>
    </alternativeName>
    <alternativeName>
        <fullName evidence="8 11">Transcriptase subunit alpha</fullName>
    </alternativeName>
</protein>
<dbReference type="InterPro" id="IPR036643">
    <property type="entry name" value="RNApol_insert_sf"/>
</dbReference>
<dbReference type="InterPro" id="IPR011260">
    <property type="entry name" value="RNAP_asu_C"/>
</dbReference>
<evidence type="ECO:0000259" key="12">
    <source>
        <dbReference type="SMART" id="SM00662"/>
    </source>
</evidence>
<comment type="catalytic activity">
    <reaction evidence="10 11">
        <text>RNA(n) + a ribonucleoside 5'-triphosphate = RNA(n+1) + diphosphate</text>
        <dbReference type="Rhea" id="RHEA:21248"/>
        <dbReference type="Rhea" id="RHEA-COMP:14527"/>
        <dbReference type="Rhea" id="RHEA-COMP:17342"/>
        <dbReference type="ChEBI" id="CHEBI:33019"/>
        <dbReference type="ChEBI" id="CHEBI:61557"/>
        <dbReference type="ChEBI" id="CHEBI:140395"/>
        <dbReference type="EC" id="2.7.7.6"/>
    </reaction>
</comment>
<evidence type="ECO:0000256" key="6">
    <source>
        <dbReference type="ARBA" id="ARBA00022695"/>
    </source>
</evidence>
<dbReference type="AlphaFoldDB" id="A0A7G7G3P1"/>
<keyword evidence="14" id="KW-1185">Reference proteome</keyword>
<dbReference type="EMBL" id="CP055156">
    <property type="protein sequence ID" value="QNF31775.1"/>
    <property type="molecule type" value="Genomic_DNA"/>
</dbReference>
<dbReference type="Pfam" id="PF01000">
    <property type="entry name" value="RNA_pol_A_bac"/>
    <property type="match status" value="1"/>
</dbReference>
<evidence type="ECO:0000256" key="8">
    <source>
        <dbReference type="ARBA" id="ARBA00032524"/>
    </source>
</evidence>
<dbReference type="NCBIfam" id="NF003516">
    <property type="entry name" value="PRK05182.2-2"/>
    <property type="match status" value="1"/>
</dbReference>
<comment type="function">
    <text evidence="11">DNA-dependent RNA polymerase catalyzes the transcription of DNA into RNA using the four ribonucleoside triphosphates as substrates.</text>
</comment>
<dbReference type="KEGG" id="aswu:HUW51_03195"/>
<dbReference type="SUPFAM" id="SSF56553">
    <property type="entry name" value="Insert subdomain of RNA polymerase alpha subunit"/>
    <property type="match status" value="1"/>
</dbReference>
<dbReference type="FunFam" id="2.170.120.12:FF:000001">
    <property type="entry name" value="DNA-directed RNA polymerase subunit alpha"/>
    <property type="match status" value="1"/>
</dbReference>
<dbReference type="InterPro" id="IPR036603">
    <property type="entry name" value="RBP11-like"/>
</dbReference>
<evidence type="ECO:0000256" key="11">
    <source>
        <dbReference type="HAMAP-Rule" id="MF_00059"/>
    </source>
</evidence>
<dbReference type="SMART" id="SM00662">
    <property type="entry name" value="RPOLD"/>
    <property type="match status" value="1"/>
</dbReference>
<dbReference type="InterPro" id="IPR011263">
    <property type="entry name" value="DNA-dir_RNA_pol_RpoA/D/Rpb3"/>
</dbReference>